<dbReference type="Proteomes" id="UP000320773">
    <property type="component" value="Unassembled WGS sequence"/>
</dbReference>
<name>A0A543G045_9FLAO</name>
<dbReference type="InterPro" id="IPR001789">
    <property type="entry name" value="Sig_transdc_resp-reg_receiver"/>
</dbReference>
<evidence type="ECO:0000256" key="1">
    <source>
        <dbReference type="PROSITE-ProRule" id="PRU00169"/>
    </source>
</evidence>
<gene>
    <name evidence="4" type="ORF">BC670_0252</name>
</gene>
<dbReference type="AlphaFoldDB" id="A0A543G045"/>
<dbReference type="Pfam" id="PF04397">
    <property type="entry name" value="LytTR"/>
    <property type="match status" value="1"/>
</dbReference>
<evidence type="ECO:0000313" key="5">
    <source>
        <dbReference type="Proteomes" id="UP000320773"/>
    </source>
</evidence>
<proteinExistence type="predicted"/>
<reference evidence="4 5" key="1">
    <citation type="submission" date="2019-06" db="EMBL/GenBank/DDBJ databases">
        <title>Genomic Encyclopedia of Archaeal and Bacterial Type Strains, Phase II (KMG-II): from individual species to whole genera.</title>
        <authorList>
            <person name="Goeker M."/>
        </authorList>
    </citation>
    <scope>NUCLEOTIDE SEQUENCE [LARGE SCALE GENOMIC DNA]</scope>
    <source>
        <strain evidence="4 5">DSM 24789</strain>
    </source>
</reference>
<dbReference type="InterPro" id="IPR046947">
    <property type="entry name" value="LytR-like"/>
</dbReference>
<keyword evidence="1" id="KW-0597">Phosphoprotein</keyword>
<dbReference type="SMART" id="SM00448">
    <property type="entry name" value="REC"/>
    <property type="match status" value="1"/>
</dbReference>
<sequence length="250" mass="28691">MNVVIIEDEKLSAEHLAALLQKVDASMVVTNYFDSISASVSAFKEGLTADLIFMDIHLADGNSFEIFSQFKLEIPVIFTTAFDNYAIQAFKQNSIDYLLKPIALTDLQFALNKFQKQQISKMDLISSFASAFQQFNKTYKNRFLVKLGQSIDSIQTIDIHHFESKEGLSLLVTFKGKHFPIDYTLDQLETILQPNVFFRINRKIILNIQAIDKVSTYFNSRLTITTDFLDSEAKIVSRERVNDFKNWLDN</sequence>
<dbReference type="PANTHER" id="PTHR37299">
    <property type="entry name" value="TRANSCRIPTIONAL REGULATOR-RELATED"/>
    <property type="match status" value="1"/>
</dbReference>
<dbReference type="InterPro" id="IPR011006">
    <property type="entry name" value="CheY-like_superfamily"/>
</dbReference>
<organism evidence="4 5">
    <name type="scientific">Flavobacterium branchiophilum</name>
    <dbReference type="NCBI Taxonomy" id="55197"/>
    <lineage>
        <taxon>Bacteria</taxon>
        <taxon>Pseudomonadati</taxon>
        <taxon>Bacteroidota</taxon>
        <taxon>Flavobacteriia</taxon>
        <taxon>Flavobacteriales</taxon>
        <taxon>Flavobacteriaceae</taxon>
        <taxon>Flavobacterium</taxon>
    </lineage>
</organism>
<dbReference type="InterPro" id="IPR007492">
    <property type="entry name" value="LytTR_DNA-bd_dom"/>
</dbReference>
<dbReference type="PROSITE" id="PS50930">
    <property type="entry name" value="HTH_LYTTR"/>
    <property type="match status" value="1"/>
</dbReference>
<accession>A0A543G045</accession>
<feature type="domain" description="Response regulatory" evidence="2">
    <location>
        <begin position="2"/>
        <end position="115"/>
    </location>
</feature>
<dbReference type="Gene3D" id="3.40.50.2300">
    <property type="match status" value="1"/>
</dbReference>
<dbReference type="GO" id="GO:0003677">
    <property type="term" value="F:DNA binding"/>
    <property type="evidence" value="ECO:0007669"/>
    <property type="project" value="InterPro"/>
</dbReference>
<feature type="modified residue" description="4-aspartylphosphate" evidence="1">
    <location>
        <position position="55"/>
    </location>
</feature>
<dbReference type="GO" id="GO:0000156">
    <property type="term" value="F:phosphorelay response regulator activity"/>
    <property type="evidence" value="ECO:0007669"/>
    <property type="project" value="InterPro"/>
</dbReference>
<dbReference type="PROSITE" id="PS50110">
    <property type="entry name" value="RESPONSE_REGULATORY"/>
    <property type="match status" value="1"/>
</dbReference>
<dbReference type="SMART" id="SM00850">
    <property type="entry name" value="LytTR"/>
    <property type="match status" value="1"/>
</dbReference>
<dbReference type="SUPFAM" id="SSF52172">
    <property type="entry name" value="CheY-like"/>
    <property type="match status" value="1"/>
</dbReference>
<dbReference type="EMBL" id="VFPJ01000001">
    <property type="protein sequence ID" value="TQM39456.1"/>
    <property type="molecule type" value="Genomic_DNA"/>
</dbReference>
<evidence type="ECO:0000313" key="4">
    <source>
        <dbReference type="EMBL" id="TQM39456.1"/>
    </source>
</evidence>
<evidence type="ECO:0000259" key="2">
    <source>
        <dbReference type="PROSITE" id="PS50110"/>
    </source>
</evidence>
<feature type="domain" description="HTH LytTR-type" evidence="3">
    <location>
        <begin position="143"/>
        <end position="250"/>
    </location>
</feature>
<evidence type="ECO:0000259" key="3">
    <source>
        <dbReference type="PROSITE" id="PS50930"/>
    </source>
</evidence>
<protein>
    <submittedName>
        <fullName evidence="4">LytTR family two component transcriptional regulator</fullName>
    </submittedName>
</protein>
<comment type="caution">
    <text evidence="4">The sequence shown here is derived from an EMBL/GenBank/DDBJ whole genome shotgun (WGS) entry which is preliminary data.</text>
</comment>
<dbReference type="PANTHER" id="PTHR37299:SF1">
    <property type="entry name" value="STAGE 0 SPORULATION PROTEIN A HOMOLOG"/>
    <property type="match status" value="1"/>
</dbReference>
<dbReference type="Gene3D" id="2.40.50.1020">
    <property type="entry name" value="LytTr DNA-binding domain"/>
    <property type="match status" value="1"/>
</dbReference>
<dbReference type="Pfam" id="PF00072">
    <property type="entry name" value="Response_reg"/>
    <property type="match status" value="1"/>
</dbReference>
<dbReference type="RefSeq" id="WP_089081750.1">
    <property type="nucleotide sequence ID" value="NZ_VFPJ01000001.1"/>
</dbReference>